<dbReference type="AlphaFoldDB" id="A0A7L4ZLY3"/>
<keyword evidence="2" id="KW-1185">Reference proteome</keyword>
<evidence type="ECO:0000313" key="2">
    <source>
        <dbReference type="Proteomes" id="UP000464657"/>
    </source>
</evidence>
<dbReference type="InterPro" id="IPR058238">
    <property type="entry name" value="Lant_leader_dom"/>
</dbReference>
<dbReference type="RefSeq" id="WP_160130268.1">
    <property type="nucleotide sequence ID" value="NZ_CP019288.1"/>
</dbReference>
<evidence type="ECO:0000313" key="1">
    <source>
        <dbReference type="EMBL" id="QHI37662.1"/>
    </source>
</evidence>
<dbReference type="EMBL" id="CP019288">
    <property type="protein sequence ID" value="QHI37662.1"/>
    <property type="molecule type" value="Genomic_DNA"/>
</dbReference>
<name>A0A7L4ZLY3_9FLAO</name>
<dbReference type="NCBIfam" id="NF038153">
    <property type="entry name" value="lant_leader_L1a"/>
    <property type="match status" value="1"/>
</dbReference>
<dbReference type="Proteomes" id="UP000464657">
    <property type="component" value="Chromosome"/>
</dbReference>
<dbReference type="KEGG" id="kan:IMCC3317_30430"/>
<reference evidence="1 2" key="1">
    <citation type="journal article" date="2013" name="Int. J. Syst. Evol. Microbiol.">
        <title>Kordia antarctica sp. nov., isolated from Antarctic seawater.</title>
        <authorList>
            <person name="Baek K."/>
            <person name="Choi A."/>
            <person name="Kang I."/>
            <person name="Lee K."/>
            <person name="Cho J.C."/>
        </authorList>
    </citation>
    <scope>NUCLEOTIDE SEQUENCE [LARGE SCALE GENOMIC DNA]</scope>
    <source>
        <strain evidence="1 2">IMCC3317</strain>
    </source>
</reference>
<gene>
    <name evidence="1" type="ORF">IMCC3317_30430</name>
</gene>
<proteinExistence type="predicted"/>
<accession>A0A7L4ZLY3</accession>
<sequence length="67" mass="7205">MKKKKLSKKLDLRKKEISSLSSIHGGIVPVRVAINPKSNDARCFSRIDTCLCMTVGACASVEAACPV</sequence>
<organism evidence="1 2">
    <name type="scientific">Kordia antarctica</name>
    <dbReference type="NCBI Taxonomy" id="1218801"/>
    <lineage>
        <taxon>Bacteria</taxon>
        <taxon>Pseudomonadati</taxon>
        <taxon>Bacteroidota</taxon>
        <taxon>Flavobacteriia</taxon>
        <taxon>Flavobacteriales</taxon>
        <taxon>Flavobacteriaceae</taxon>
        <taxon>Kordia</taxon>
    </lineage>
</organism>
<protein>
    <submittedName>
        <fullName evidence="1">Uncharacterized protein</fullName>
    </submittedName>
</protein>